<evidence type="ECO:0000313" key="3">
    <source>
        <dbReference type="Proteomes" id="UP000593892"/>
    </source>
</evidence>
<gene>
    <name evidence="2" type="ORF">IRI77_19685</name>
</gene>
<dbReference type="RefSeq" id="WP_194446739.1">
    <property type="nucleotide sequence ID" value="NZ_CP063849.1"/>
</dbReference>
<sequence>MVSASFSDHGLQFYYRVVEVRQDSPDSVIRYLRVAPNNVYCPRMIVQAAEARVAGKTPAQLAGRSNPCAVDPLKFRAALRKPQEINSVFEAISYGIVANCGGSSVSLSLPIEQEVDRKQLKSTHPDMARLWDLSSKIANPVFDNKDLFHDRSEPEDLALQKAGERLRPELISGRYDNGLMEARNGNADAARQHSFRDPLSGYKGPIPASASKGYEDPKLENTDAYHFVKGHRLLG</sequence>
<evidence type="ECO:0000256" key="1">
    <source>
        <dbReference type="SAM" id="MobiDB-lite"/>
    </source>
</evidence>
<protein>
    <submittedName>
        <fullName evidence="2">Uncharacterized protein</fullName>
    </submittedName>
</protein>
<keyword evidence="3" id="KW-1185">Reference proteome</keyword>
<name>A0A7S7NK65_PALFE</name>
<accession>A0A7S7NK65</accession>
<dbReference type="KEGG" id="pfer:IRI77_19685"/>
<evidence type="ECO:0000313" key="2">
    <source>
        <dbReference type="EMBL" id="QOY85069.1"/>
    </source>
</evidence>
<dbReference type="AlphaFoldDB" id="A0A7S7NK65"/>
<feature type="region of interest" description="Disordered" evidence="1">
    <location>
        <begin position="195"/>
        <end position="217"/>
    </location>
</feature>
<organism evidence="2 3">
    <name type="scientific">Paludibaculum fermentans</name>
    <dbReference type="NCBI Taxonomy" id="1473598"/>
    <lineage>
        <taxon>Bacteria</taxon>
        <taxon>Pseudomonadati</taxon>
        <taxon>Acidobacteriota</taxon>
        <taxon>Terriglobia</taxon>
        <taxon>Bryobacterales</taxon>
        <taxon>Bryobacteraceae</taxon>
        <taxon>Paludibaculum</taxon>
    </lineage>
</organism>
<proteinExistence type="predicted"/>
<dbReference type="Proteomes" id="UP000593892">
    <property type="component" value="Chromosome"/>
</dbReference>
<dbReference type="EMBL" id="CP063849">
    <property type="protein sequence ID" value="QOY85069.1"/>
    <property type="molecule type" value="Genomic_DNA"/>
</dbReference>
<reference evidence="2 3" key="1">
    <citation type="submission" date="2020-10" db="EMBL/GenBank/DDBJ databases">
        <title>Complete genome sequence of Paludibaculum fermentans P105T, a facultatively anaerobic acidobacterium capable of dissimilatory Fe(III) reduction.</title>
        <authorList>
            <person name="Dedysh S.N."/>
            <person name="Beletsky A.V."/>
            <person name="Kulichevskaya I.S."/>
            <person name="Mardanov A.V."/>
            <person name="Ravin N.V."/>
        </authorList>
    </citation>
    <scope>NUCLEOTIDE SEQUENCE [LARGE SCALE GENOMIC DNA]</scope>
    <source>
        <strain evidence="2 3">P105</strain>
    </source>
</reference>